<name>A0ABD7V0R7_9ACTN</name>
<dbReference type="SUPFAM" id="SSF103473">
    <property type="entry name" value="MFS general substrate transporter"/>
    <property type="match status" value="1"/>
</dbReference>
<feature type="transmembrane region" description="Helical" evidence="2">
    <location>
        <begin position="247"/>
        <end position="266"/>
    </location>
</feature>
<dbReference type="PANTHER" id="PTHR23530:SF1">
    <property type="entry name" value="PERMEASE, MAJOR FACILITATOR SUPERFAMILY-RELATED"/>
    <property type="match status" value="1"/>
</dbReference>
<dbReference type="Pfam" id="PF07690">
    <property type="entry name" value="MFS_1"/>
    <property type="match status" value="1"/>
</dbReference>
<evidence type="ECO:0000256" key="2">
    <source>
        <dbReference type="SAM" id="Phobius"/>
    </source>
</evidence>
<dbReference type="Proteomes" id="UP000360750">
    <property type="component" value="Unassembled WGS sequence"/>
</dbReference>
<evidence type="ECO:0000313" key="3">
    <source>
        <dbReference type="EMBL" id="VFA87917.1"/>
    </source>
</evidence>
<gene>
    <name evidence="3" type="ORF">NCTC8139_01459</name>
</gene>
<organism evidence="3 4">
    <name type="scientific">Gordonia paraffinivorans</name>
    <dbReference type="NCBI Taxonomy" id="175628"/>
    <lineage>
        <taxon>Bacteria</taxon>
        <taxon>Bacillati</taxon>
        <taxon>Actinomycetota</taxon>
        <taxon>Actinomycetes</taxon>
        <taxon>Mycobacteriales</taxon>
        <taxon>Gordoniaceae</taxon>
        <taxon>Gordonia</taxon>
    </lineage>
</organism>
<accession>A0ABD7V0R7</accession>
<keyword evidence="2" id="KW-0472">Membrane</keyword>
<feature type="transmembrane region" description="Helical" evidence="2">
    <location>
        <begin position="202"/>
        <end position="227"/>
    </location>
</feature>
<dbReference type="Gene3D" id="1.20.1250.20">
    <property type="entry name" value="MFS general substrate transporter like domains"/>
    <property type="match status" value="1"/>
</dbReference>
<dbReference type="InterPro" id="IPR011701">
    <property type="entry name" value="MFS"/>
</dbReference>
<feature type="transmembrane region" description="Helical" evidence="2">
    <location>
        <begin position="106"/>
        <end position="126"/>
    </location>
</feature>
<feature type="transmembrane region" description="Helical" evidence="2">
    <location>
        <begin position="273"/>
        <end position="292"/>
    </location>
</feature>
<comment type="caution">
    <text evidence="3">The sequence shown here is derived from an EMBL/GenBank/DDBJ whole genome shotgun (WGS) entry which is preliminary data.</text>
</comment>
<dbReference type="EMBL" id="CAACYD010000006">
    <property type="protein sequence ID" value="VFA87917.1"/>
    <property type="molecule type" value="Genomic_DNA"/>
</dbReference>
<keyword evidence="2" id="KW-0812">Transmembrane</keyword>
<proteinExistence type="predicted"/>
<dbReference type="InterPro" id="IPR053160">
    <property type="entry name" value="MFS_DHA3_Transporter"/>
</dbReference>
<feature type="transmembrane region" description="Helical" evidence="2">
    <location>
        <begin position="331"/>
        <end position="352"/>
    </location>
</feature>
<sequence>MPGAGVSGAQISALFALWSASTVVVEVPTGVLADRFSRRWPMILGPCVTGTGFALWVFVPSFASFAAGFVLWAIGGALRSGTAQALVYDELDAEGRAGDYARFAGAMRAASAVGVIAGTALAAPLFEWGGYTAAGVAGVVSCVLCALASAALPESRRRRSEPDGRGPEESAECGGPDPDPGVRAIIGSGVRSLRGRPVVRRLLLLVVALTWVGALDEYLPLLVGSFVTGAAGAASAGGDEGVAAPQTVALLMVVVSVGDICGALAAGRFRRPAAIGPGVALAAAVLVVVSLWGHPAGVVGVAVAFGVFGWALVVAEAALQDRLDSESRATVTSLAGMGEELVALLAFAAWAAGSVRFDPPVLFALAAVPYLLVPYLASAGAMTVSASCRWRKRMSRKAPM</sequence>
<feature type="region of interest" description="Disordered" evidence="1">
    <location>
        <begin position="156"/>
        <end position="180"/>
    </location>
</feature>
<evidence type="ECO:0000313" key="4">
    <source>
        <dbReference type="Proteomes" id="UP000360750"/>
    </source>
</evidence>
<feature type="transmembrane region" description="Helical" evidence="2">
    <location>
        <begin position="53"/>
        <end position="74"/>
    </location>
</feature>
<dbReference type="InterPro" id="IPR036259">
    <property type="entry name" value="MFS_trans_sf"/>
</dbReference>
<feature type="transmembrane region" description="Helical" evidence="2">
    <location>
        <begin position="372"/>
        <end position="390"/>
    </location>
</feature>
<keyword evidence="2" id="KW-1133">Transmembrane helix</keyword>
<feature type="transmembrane region" description="Helical" evidence="2">
    <location>
        <begin position="132"/>
        <end position="152"/>
    </location>
</feature>
<dbReference type="PANTHER" id="PTHR23530">
    <property type="entry name" value="TRANSPORT PROTEIN-RELATED"/>
    <property type="match status" value="1"/>
</dbReference>
<evidence type="ECO:0000256" key="1">
    <source>
        <dbReference type="SAM" id="MobiDB-lite"/>
    </source>
</evidence>
<reference evidence="3 4" key="1">
    <citation type="submission" date="2019-02" db="EMBL/GenBank/DDBJ databases">
        <authorList>
            <consortium name="Pathogen Informatics"/>
        </authorList>
    </citation>
    <scope>NUCLEOTIDE SEQUENCE [LARGE SCALE GENOMIC DNA]</scope>
    <source>
        <strain evidence="3 4">3012STDY6756503</strain>
    </source>
</reference>
<feature type="transmembrane region" description="Helical" evidence="2">
    <location>
        <begin position="298"/>
        <end position="319"/>
    </location>
</feature>
<dbReference type="AlphaFoldDB" id="A0ABD7V0R7"/>
<protein>
    <submittedName>
        <fullName evidence="3">Multidrug resistance protein</fullName>
    </submittedName>
</protein>